<dbReference type="SUPFAM" id="SSF48264">
    <property type="entry name" value="Cytochrome P450"/>
    <property type="match status" value="1"/>
</dbReference>
<sequence>MTTTLAERWGIDQKHFWMHGEQPAQPVRFDEARQLWAVSGYQEAVQVIGDPERFSSNLLPLMPMEVDPAITDGNLIQMDPPDHRELRTLVSHAFTRKVVADLEPRIAEVTGELLDALAEQDRFDLVTGLAYPLPVIVIAELLGVPASDQELFKKWADGLFANQSEFSLNEDDLAAQEADVAGKEQPAAEMGEYLLAHAAERRRKPRADLLTKLVEAEVDGKGLTDAQLANFASLLLLAGHVTTTMLLGNTVLCLDAHPDQLARVRADRALLPGAIEESVRFMTPFTALYRATTTEVEIGGRRIPEKQIVTVQLAAANRDERQWADPMTFDITRDPNPHLGFGRGIHFCLGAPLARLEGRVALNLLLDRFPALRTDPTAPLKFMPSPDAMGVSELTLLTS</sequence>
<evidence type="ECO:0000256" key="4">
    <source>
        <dbReference type="ARBA" id="ARBA00022617"/>
    </source>
</evidence>
<evidence type="ECO:0000313" key="13">
    <source>
        <dbReference type="Proteomes" id="UP000270697"/>
    </source>
</evidence>
<dbReference type="RefSeq" id="WP_093152195.1">
    <property type="nucleotide sequence ID" value="NZ_FOUP01000004.1"/>
</dbReference>
<keyword evidence="8 9" id="KW-0503">Monooxygenase</keyword>
<evidence type="ECO:0000313" key="12">
    <source>
        <dbReference type="Proteomes" id="UP000199398"/>
    </source>
</evidence>
<keyword evidence="13" id="KW-1185">Reference proteome</keyword>
<evidence type="ECO:0000256" key="1">
    <source>
        <dbReference type="ARBA" id="ARBA00004496"/>
    </source>
</evidence>
<reference evidence="11 12" key="1">
    <citation type="submission" date="2016-10" db="EMBL/GenBank/DDBJ databases">
        <authorList>
            <person name="de Groot N.N."/>
        </authorList>
    </citation>
    <scope>NUCLEOTIDE SEQUENCE [LARGE SCALE GENOMIC DNA]</scope>
    <source>
        <strain evidence="11 12">CPCC 201259</strain>
    </source>
</reference>
<keyword evidence="6 9" id="KW-0560">Oxidoreductase</keyword>
<comment type="similarity">
    <text evidence="2 9">Belongs to the cytochrome P450 family.</text>
</comment>
<protein>
    <submittedName>
        <fullName evidence="11">Cytochrome P450</fullName>
    </submittedName>
</protein>
<comment type="subcellular location">
    <subcellularLocation>
        <location evidence="1">Cytoplasm</location>
    </subcellularLocation>
</comment>
<evidence type="ECO:0000256" key="7">
    <source>
        <dbReference type="ARBA" id="ARBA00023004"/>
    </source>
</evidence>
<evidence type="ECO:0000256" key="2">
    <source>
        <dbReference type="ARBA" id="ARBA00010617"/>
    </source>
</evidence>
<evidence type="ECO:0000256" key="8">
    <source>
        <dbReference type="ARBA" id="ARBA00023033"/>
    </source>
</evidence>
<dbReference type="STRING" id="455193.SAMN05421805_104267"/>
<evidence type="ECO:0000256" key="5">
    <source>
        <dbReference type="ARBA" id="ARBA00022723"/>
    </source>
</evidence>
<dbReference type="Proteomes" id="UP000199398">
    <property type="component" value="Unassembled WGS sequence"/>
</dbReference>
<keyword evidence="4 9" id="KW-0349">Heme</keyword>
<dbReference type="Gene3D" id="1.10.630.10">
    <property type="entry name" value="Cytochrome P450"/>
    <property type="match status" value="1"/>
</dbReference>
<evidence type="ECO:0000256" key="6">
    <source>
        <dbReference type="ARBA" id="ARBA00023002"/>
    </source>
</evidence>
<keyword evidence="5 9" id="KW-0479">Metal-binding</keyword>
<dbReference type="GO" id="GO:0016705">
    <property type="term" value="F:oxidoreductase activity, acting on paired donors, with incorporation or reduction of molecular oxygen"/>
    <property type="evidence" value="ECO:0007669"/>
    <property type="project" value="InterPro"/>
</dbReference>
<proteinExistence type="inferred from homology"/>
<keyword evidence="7 9" id="KW-0408">Iron</keyword>
<accession>A0A1I4YRR7</accession>
<name>A0A1I4YRR7_9PSEU</name>
<dbReference type="PRINTS" id="PR00359">
    <property type="entry name" value="BP450"/>
</dbReference>
<dbReference type="InterPro" id="IPR036396">
    <property type="entry name" value="Cyt_P450_sf"/>
</dbReference>
<dbReference type="PANTHER" id="PTHR46696">
    <property type="entry name" value="P450, PUTATIVE (EUROFUNG)-RELATED"/>
    <property type="match status" value="1"/>
</dbReference>
<dbReference type="Pfam" id="PF00067">
    <property type="entry name" value="p450"/>
    <property type="match status" value="1"/>
</dbReference>
<dbReference type="OrthoDB" id="4133219at2"/>
<dbReference type="GO" id="GO:0004497">
    <property type="term" value="F:monooxygenase activity"/>
    <property type="evidence" value="ECO:0007669"/>
    <property type="project" value="UniProtKB-KW"/>
</dbReference>
<dbReference type="InterPro" id="IPR002397">
    <property type="entry name" value="Cyt_P450_B"/>
</dbReference>
<dbReference type="CDD" id="cd11032">
    <property type="entry name" value="P450_EryK-like"/>
    <property type="match status" value="1"/>
</dbReference>
<evidence type="ECO:0000313" key="10">
    <source>
        <dbReference type="EMBL" id="RKT82795.1"/>
    </source>
</evidence>
<dbReference type="GO" id="GO:0020037">
    <property type="term" value="F:heme binding"/>
    <property type="evidence" value="ECO:0007669"/>
    <property type="project" value="InterPro"/>
</dbReference>
<dbReference type="PROSITE" id="PS00086">
    <property type="entry name" value="CYTOCHROME_P450"/>
    <property type="match status" value="1"/>
</dbReference>
<dbReference type="EMBL" id="RBXX01000002">
    <property type="protein sequence ID" value="RKT82795.1"/>
    <property type="molecule type" value="Genomic_DNA"/>
</dbReference>
<reference evidence="10 13" key="2">
    <citation type="submission" date="2018-10" db="EMBL/GenBank/DDBJ databases">
        <title>Sequencing the genomes of 1000 actinobacteria strains.</title>
        <authorList>
            <person name="Klenk H.-P."/>
        </authorList>
    </citation>
    <scope>NUCLEOTIDE SEQUENCE [LARGE SCALE GENOMIC DNA]</scope>
    <source>
        <strain evidence="10 13">DSM 45119</strain>
    </source>
</reference>
<dbReference type="FunFam" id="1.10.630.10:FF:000018">
    <property type="entry name" value="Cytochrome P450 monooxygenase"/>
    <property type="match status" value="1"/>
</dbReference>
<gene>
    <name evidence="10" type="ORF">ATL45_1051</name>
    <name evidence="11" type="ORF">SAMN05421805_104267</name>
</gene>
<evidence type="ECO:0000256" key="3">
    <source>
        <dbReference type="ARBA" id="ARBA00022490"/>
    </source>
</evidence>
<keyword evidence="3" id="KW-0963">Cytoplasm</keyword>
<dbReference type="InterPro" id="IPR017972">
    <property type="entry name" value="Cyt_P450_CS"/>
</dbReference>
<dbReference type="PANTHER" id="PTHR46696:SF1">
    <property type="entry name" value="CYTOCHROME P450 YJIB-RELATED"/>
    <property type="match status" value="1"/>
</dbReference>
<evidence type="ECO:0000313" key="11">
    <source>
        <dbReference type="EMBL" id="SFN40725.1"/>
    </source>
</evidence>
<evidence type="ECO:0000256" key="9">
    <source>
        <dbReference type="RuleBase" id="RU000461"/>
    </source>
</evidence>
<dbReference type="EMBL" id="FOUP01000004">
    <property type="protein sequence ID" value="SFN40725.1"/>
    <property type="molecule type" value="Genomic_DNA"/>
</dbReference>
<dbReference type="AlphaFoldDB" id="A0A1I4YRR7"/>
<dbReference type="Proteomes" id="UP000270697">
    <property type="component" value="Unassembled WGS sequence"/>
</dbReference>
<dbReference type="GO" id="GO:0005506">
    <property type="term" value="F:iron ion binding"/>
    <property type="evidence" value="ECO:0007669"/>
    <property type="project" value="InterPro"/>
</dbReference>
<dbReference type="InterPro" id="IPR001128">
    <property type="entry name" value="Cyt_P450"/>
</dbReference>
<organism evidence="11 12">
    <name type="scientific">Saccharopolyspora antimicrobica</name>
    <dbReference type="NCBI Taxonomy" id="455193"/>
    <lineage>
        <taxon>Bacteria</taxon>
        <taxon>Bacillati</taxon>
        <taxon>Actinomycetota</taxon>
        <taxon>Actinomycetes</taxon>
        <taxon>Pseudonocardiales</taxon>
        <taxon>Pseudonocardiaceae</taxon>
        <taxon>Saccharopolyspora</taxon>
    </lineage>
</organism>
<dbReference type="GO" id="GO:0005737">
    <property type="term" value="C:cytoplasm"/>
    <property type="evidence" value="ECO:0007669"/>
    <property type="project" value="UniProtKB-SubCell"/>
</dbReference>